<gene>
    <name evidence="2" type="ORF">WICMUC_000135</name>
</gene>
<comment type="caution">
    <text evidence="2">The sequence shown here is derived from an EMBL/GenBank/DDBJ whole genome shotgun (WGS) entry which is preliminary data.</text>
</comment>
<name>A0A9P8Q0W6_9ASCO</name>
<accession>A0A9P8Q0W6</accession>
<evidence type="ECO:0000256" key="1">
    <source>
        <dbReference type="SAM" id="Coils"/>
    </source>
</evidence>
<evidence type="ECO:0000313" key="2">
    <source>
        <dbReference type="EMBL" id="KAH3680784.1"/>
    </source>
</evidence>
<evidence type="ECO:0000313" key="3">
    <source>
        <dbReference type="Proteomes" id="UP000769528"/>
    </source>
</evidence>
<keyword evidence="1" id="KW-0175">Coiled coil</keyword>
<dbReference type="Proteomes" id="UP000769528">
    <property type="component" value="Unassembled WGS sequence"/>
</dbReference>
<protein>
    <submittedName>
        <fullName evidence="2">Uncharacterized protein</fullName>
    </submittedName>
</protein>
<dbReference type="OrthoDB" id="3981206at2759"/>
<feature type="coiled-coil region" evidence="1">
    <location>
        <begin position="29"/>
        <end position="63"/>
    </location>
</feature>
<keyword evidence="3" id="KW-1185">Reference proteome</keyword>
<dbReference type="EMBL" id="JAEUBF010000039">
    <property type="protein sequence ID" value="KAH3680784.1"/>
    <property type="molecule type" value="Genomic_DNA"/>
</dbReference>
<reference evidence="2" key="1">
    <citation type="journal article" date="2021" name="Open Biol.">
        <title>Shared evolutionary footprints suggest mitochondrial oxidative damage underlies multiple complex I losses in fungi.</title>
        <authorList>
            <person name="Schikora-Tamarit M.A."/>
            <person name="Marcet-Houben M."/>
            <person name="Nosek J."/>
            <person name="Gabaldon T."/>
        </authorList>
    </citation>
    <scope>NUCLEOTIDE SEQUENCE</scope>
    <source>
        <strain evidence="2">CBS6341</strain>
    </source>
</reference>
<dbReference type="AlphaFoldDB" id="A0A9P8Q0W6"/>
<sequence>MSHLNPLDLFSEASVPISVNNSSPVQDESIKLQNKYNDLLDIRNELKKELEKLEDEWNELNVMEKKDIEKELKEEEELVYKILLKKSEPSSNNDDNLSNEYQIEDVSSDNEHIYTDTGSEDDQNKIVFDPSEYDVRPLRDWELRLEYLRKVYPYLAISNHSSKLTITYPNSKSVITKKIRFNISYDRYFKFQIILTLLQIEEEKYELSKLELERLSNNKFNSVLDQLLVYFRQNQNINEFLFTVNKLYGILINRAKIIEELHIHYKIDAKLDLYTETFSREGLLIIWNLIFDGREFKILINSNKSNEAMIKMVQIYGETTGLKKFISSFEQV</sequence>
<reference evidence="2" key="2">
    <citation type="submission" date="2021-01" db="EMBL/GenBank/DDBJ databases">
        <authorList>
            <person name="Schikora-Tamarit M.A."/>
        </authorList>
    </citation>
    <scope>NUCLEOTIDE SEQUENCE</scope>
    <source>
        <strain evidence="2">CBS6341</strain>
    </source>
</reference>
<proteinExistence type="predicted"/>
<organism evidence="2 3">
    <name type="scientific">Wickerhamomyces mucosus</name>
    <dbReference type="NCBI Taxonomy" id="1378264"/>
    <lineage>
        <taxon>Eukaryota</taxon>
        <taxon>Fungi</taxon>
        <taxon>Dikarya</taxon>
        <taxon>Ascomycota</taxon>
        <taxon>Saccharomycotina</taxon>
        <taxon>Saccharomycetes</taxon>
        <taxon>Phaffomycetales</taxon>
        <taxon>Wickerhamomycetaceae</taxon>
        <taxon>Wickerhamomyces</taxon>
    </lineage>
</organism>